<dbReference type="Proteomes" id="UP000683360">
    <property type="component" value="Unassembled WGS sequence"/>
</dbReference>
<evidence type="ECO:0008006" key="7">
    <source>
        <dbReference type="Google" id="ProtNLM"/>
    </source>
</evidence>
<proteinExistence type="inferred from homology"/>
<accession>A0A8S3PVU5</accession>
<dbReference type="Pfam" id="PF20266">
    <property type="entry name" value="Mab-21_C"/>
    <property type="match status" value="1"/>
</dbReference>
<dbReference type="Gene3D" id="3.30.460.90">
    <property type="match status" value="1"/>
</dbReference>
<feature type="domain" description="Mab-21-like HhH/H2TH-like" evidence="4">
    <location>
        <begin position="574"/>
        <end position="636"/>
    </location>
</feature>
<evidence type="ECO:0000256" key="2">
    <source>
        <dbReference type="SAM" id="MobiDB-lite"/>
    </source>
</evidence>
<evidence type="ECO:0000256" key="1">
    <source>
        <dbReference type="ARBA" id="ARBA00008307"/>
    </source>
</evidence>
<keyword evidence="6" id="KW-1185">Reference proteome</keyword>
<evidence type="ECO:0000313" key="5">
    <source>
        <dbReference type="EMBL" id="CAG2187809.1"/>
    </source>
</evidence>
<dbReference type="PANTHER" id="PTHR10656">
    <property type="entry name" value="CELL FATE DETERMINING PROTEIN MAB21-RELATED"/>
    <property type="match status" value="1"/>
</dbReference>
<dbReference type="InterPro" id="IPR046906">
    <property type="entry name" value="Mab-21_HhH/H2TH-like"/>
</dbReference>
<dbReference type="Gene3D" id="1.10.1410.40">
    <property type="match status" value="1"/>
</dbReference>
<feature type="region of interest" description="Disordered" evidence="2">
    <location>
        <begin position="539"/>
        <end position="561"/>
    </location>
</feature>
<feature type="domain" description="Mab-21-like nucleotidyltransferase" evidence="3">
    <location>
        <begin position="41"/>
        <end position="252"/>
    </location>
</feature>
<dbReference type="InterPro" id="IPR046903">
    <property type="entry name" value="Mab-21-like_nuc_Trfase"/>
</dbReference>
<evidence type="ECO:0000313" key="6">
    <source>
        <dbReference type="Proteomes" id="UP000683360"/>
    </source>
</evidence>
<dbReference type="PANTHER" id="PTHR10656:SF42">
    <property type="entry name" value="CYCLIC GMP-AMP SYNTHASE-LIKE PROTEIN-RELATED"/>
    <property type="match status" value="1"/>
</dbReference>
<name>A0A8S3PVU5_MYTED</name>
<dbReference type="AlphaFoldDB" id="A0A8S3PVU5"/>
<reference evidence="5" key="1">
    <citation type="submission" date="2021-03" db="EMBL/GenBank/DDBJ databases">
        <authorList>
            <person name="Bekaert M."/>
        </authorList>
    </citation>
    <scope>NUCLEOTIDE SEQUENCE</scope>
</reference>
<comment type="caution">
    <text evidence="5">The sequence shown here is derived from an EMBL/GenBank/DDBJ whole genome shotgun (WGS) entry which is preliminary data.</text>
</comment>
<comment type="similarity">
    <text evidence="1">Belongs to the mab-21 family.</text>
</comment>
<organism evidence="5 6">
    <name type="scientific">Mytilus edulis</name>
    <name type="common">Blue mussel</name>
    <dbReference type="NCBI Taxonomy" id="6550"/>
    <lineage>
        <taxon>Eukaryota</taxon>
        <taxon>Metazoa</taxon>
        <taxon>Spiralia</taxon>
        <taxon>Lophotrochozoa</taxon>
        <taxon>Mollusca</taxon>
        <taxon>Bivalvia</taxon>
        <taxon>Autobranchia</taxon>
        <taxon>Pteriomorphia</taxon>
        <taxon>Mytilida</taxon>
        <taxon>Mytiloidea</taxon>
        <taxon>Mytilidae</taxon>
        <taxon>Mytilinae</taxon>
        <taxon>Mytilus</taxon>
    </lineage>
</organism>
<dbReference type="OrthoDB" id="6146287at2759"/>
<evidence type="ECO:0000259" key="3">
    <source>
        <dbReference type="Pfam" id="PF03281"/>
    </source>
</evidence>
<protein>
    <recommendedName>
        <fullName evidence="7">Mab-21-like nucleotidyltransferase domain-containing protein</fullName>
    </recommendedName>
</protein>
<feature type="compositionally biased region" description="Polar residues" evidence="2">
    <location>
        <begin position="540"/>
        <end position="561"/>
    </location>
</feature>
<sequence length="671" mass="76847">MDDPKATEIVTSIECLITSLLQRVGEIDARFKSSLIKGGSFYDGTKIGEIDEFDFVALIDSLSKEGVLEAREAKQKKGFVFLTVKDRGALKEFEDFIDTDGVICVKMFKEHFSDLLFSALSEIEIPENIIPSSRFNSGDENDDDWVPLYHGPCAKLNLTYICTTTPDVIEIDIDIAPGIAFPNKMYIPPVLETLSHLHPNEFLKTLNEICDKEDIFVVPFDFDTTEKIGESSWIYKYSDTWRISFSSIEKAVFSLYSHKSTEKTFYRLLKILKEFHFQKSDDVIEKSGSKHLKGYEPPSTLMSTSGLTIQPLFCNDDDEDEKSEESENHEVDFKEGFCVESIYQNTNFDANDYEAAYDKTKENTIYVKDMTAYPKEQMETPIHYVDKNENKCNLPTSEVCKSSYISLNTIVDTPSKKQELRHNEYKPKLPTHSDQTMACTNYRTSTKNVVELYPEGTSFLDIVNSKYANNPLTRDSHDMRYFAPGSSMQATNSESLQNYSNSSNISNINDIEILYLREKASDVVSQDIFDAKAQAEHFNESQTSSSSNEIDSTEPGTLISQTTPFGDTFKILKYRESLPLFKTYYLKMLFLAMKTAYPRDNDWAEDKLCSLVISALQMLYYAFSSKEKGFLNYWFQDYVENRTRESTSIEIIFCLHETLALFKEFAEMPDV</sequence>
<dbReference type="Pfam" id="PF03281">
    <property type="entry name" value="Mab-21"/>
    <property type="match status" value="1"/>
</dbReference>
<dbReference type="EMBL" id="CAJPWZ010000185">
    <property type="protein sequence ID" value="CAG2187809.1"/>
    <property type="molecule type" value="Genomic_DNA"/>
</dbReference>
<gene>
    <name evidence="5" type="ORF">MEDL_3271</name>
</gene>
<evidence type="ECO:0000259" key="4">
    <source>
        <dbReference type="Pfam" id="PF20266"/>
    </source>
</evidence>